<dbReference type="Gene3D" id="1.10.3720.10">
    <property type="entry name" value="MetI-like"/>
    <property type="match status" value="1"/>
</dbReference>
<dbReference type="OrthoDB" id="57323at2"/>
<comment type="similarity">
    <text evidence="2">Belongs to the binding-protein-dependent transport system permease family. CysTW subfamily.</text>
</comment>
<feature type="transmembrane region" description="Helical" evidence="8">
    <location>
        <begin position="7"/>
        <end position="33"/>
    </location>
</feature>
<dbReference type="GO" id="GO:0005886">
    <property type="term" value="C:plasma membrane"/>
    <property type="evidence" value="ECO:0007669"/>
    <property type="project" value="UniProtKB-SubCell"/>
</dbReference>
<evidence type="ECO:0000256" key="6">
    <source>
        <dbReference type="ARBA" id="ARBA00022989"/>
    </source>
</evidence>
<keyword evidence="5 8" id="KW-0812">Transmembrane</keyword>
<gene>
    <name evidence="10" type="ORF">ATL39_2716</name>
</gene>
<feature type="transmembrane region" description="Helical" evidence="8">
    <location>
        <begin position="185"/>
        <end position="213"/>
    </location>
</feature>
<evidence type="ECO:0000256" key="3">
    <source>
        <dbReference type="ARBA" id="ARBA00022448"/>
    </source>
</evidence>
<accession>A0A419V0C8</accession>
<evidence type="ECO:0000256" key="2">
    <source>
        <dbReference type="ARBA" id="ARBA00007069"/>
    </source>
</evidence>
<evidence type="ECO:0000313" key="11">
    <source>
        <dbReference type="Proteomes" id="UP000285120"/>
    </source>
</evidence>
<dbReference type="PANTHER" id="PTHR42929:SF1">
    <property type="entry name" value="INNER MEMBRANE ABC TRANSPORTER PERMEASE PROTEIN YDCU-RELATED"/>
    <property type="match status" value="1"/>
</dbReference>
<dbReference type="PROSITE" id="PS50928">
    <property type="entry name" value="ABC_TM1"/>
    <property type="match status" value="1"/>
</dbReference>
<reference evidence="10 11" key="1">
    <citation type="submission" date="2018-09" db="EMBL/GenBank/DDBJ databases">
        <title>Genomic Encyclopedia of Archaeal and Bacterial Type Strains, Phase II (KMG-II): from individual species to whole genera.</title>
        <authorList>
            <person name="Goeker M."/>
        </authorList>
    </citation>
    <scope>NUCLEOTIDE SEQUENCE [LARGE SCALE GENOMIC DNA]</scope>
    <source>
        <strain evidence="10 11">DSM 17008</strain>
    </source>
</reference>
<dbReference type="InterPro" id="IPR000515">
    <property type="entry name" value="MetI-like"/>
</dbReference>
<organism evidence="10 11">
    <name type="scientific">Sinobaca qinghaiensis</name>
    <dbReference type="NCBI Taxonomy" id="342944"/>
    <lineage>
        <taxon>Bacteria</taxon>
        <taxon>Bacillati</taxon>
        <taxon>Bacillota</taxon>
        <taxon>Bacilli</taxon>
        <taxon>Bacillales</taxon>
        <taxon>Sporolactobacillaceae</taxon>
        <taxon>Sinobaca</taxon>
    </lineage>
</organism>
<evidence type="ECO:0000256" key="4">
    <source>
        <dbReference type="ARBA" id="ARBA00022475"/>
    </source>
</evidence>
<sequence>MKQYGKYLFLLPGLLVLTLFMIIPIAGTILSTFFDAGSFTLAGYMQYLQDPYFLNILWVTLRTSLLTTLICILLAFPAAYYISKCRPRMKMILLLLSIFPLLTSPVVRSFSWMVILGKGGIIDNTMALFGSDTSISILYTPTAILIGLVHLFLPLSIITLVGVMENIGDDVVEAAKSLGASASTTFWHILLPLSVPGLMTGSILVFVGSFTAYTTPALLGGRESVISTFLYQNAVTLNDWQLASVVATIMIVLSFVVIGIMNWLAGKVAVRGGNIRG</sequence>
<feature type="transmembrane region" description="Helical" evidence="8">
    <location>
        <begin position="240"/>
        <end position="265"/>
    </location>
</feature>
<proteinExistence type="inferred from homology"/>
<keyword evidence="4" id="KW-1003">Cell membrane</keyword>
<feature type="transmembrane region" description="Helical" evidence="8">
    <location>
        <begin position="135"/>
        <end position="164"/>
    </location>
</feature>
<feature type="transmembrane region" description="Helical" evidence="8">
    <location>
        <begin position="92"/>
        <end position="115"/>
    </location>
</feature>
<dbReference type="CDD" id="cd06261">
    <property type="entry name" value="TM_PBP2"/>
    <property type="match status" value="1"/>
</dbReference>
<protein>
    <submittedName>
        <fullName evidence="10">Putative spermidine/putrescine transport system permease protein</fullName>
    </submittedName>
</protein>
<evidence type="ECO:0000313" key="10">
    <source>
        <dbReference type="EMBL" id="RKD71320.1"/>
    </source>
</evidence>
<evidence type="ECO:0000256" key="7">
    <source>
        <dbReference type="ARBA" id="ARBA00023136"/>
    </source>
</evidence>
<comment type="caution">
    <text evidence="10">The sequence shown here is derived from an EMBL/GenBank/DDBJ whole genome shotgun (WGS) entry which is preliminary data.</text>
</comment>
<evidence type="ECO:0000256" key="5">
    <source>
        <dbReference type="ARBA" id="ARBA00022692"/>
    </source>
</evidence>
<dbReference type="Pfam" id="PF00528">
    <property type="entry name" value="BPD_transp_1"/>
    <property type="match status" value="1"/>
</dbReference>
<evidence type="ECO:0000256" key="1">
    <source>
        <dbReference type="ARBA" id="ARBA00004651"/>
    </source>
</evidence>
<dbReference type="InterPro" id="IPR035906">
    <property type="entry name" value="MetI-like_sf"/>
</dbReference>
<keyword evidence="7 8" id="KW-0472">Membrane</keyword>
<feature type="transmembrane region" description="Helical" evidence="8">
    <location>
        <begin position="53"/>
        <end position="80"/>
    </location>
</feature>
<dbReference type="Proteomes" id="UP000285120">
    <property type="component" value="Unassembled WGS sequence"/>
</dbReference>
<feature type="domain" description="ABC transmembrane type-1" evidence="9">
    <location>
        <begin position="57"/>
        <end position="261"/>
    </location>
</feature>
<dbReference type="AlphaFoldDB" id="A0A419V0C8"/>
<evidence type="ECO:0000256" key="8">
    <source>
        <dbReference type="RuleBase" id="RU363032"/>
    </source>
</evidence>
<comment type="subcellular location">
    <subcellularLocation>
        <location evidence="1 8">Cell membrane</location>
        <topology evidence="1 8">Multi-pass membrane protein</topology>
    </subcellularLocation>
</comment>
<keyword evidence="3 8" id="KW-0813">Transport</keyword>
<keyword evidence="11" id="KW-1185">Reference proteome</keyword>
<keyword evidence="6 8" id="KW-1133">Transmembrane helix</keyword>
<evidence type="ECO:0000259" key="9">
    <source>
        <dbReference type="PROSITE" id="PS50928"/>
    </source>
</evidence>
<name>A0A419V0C8_9BACL</name>
<dbReference type="PANTHER" id="PTHR42929">
    <property type="entry name" value="INNER MEMBRANE ABC TRANSPORTER PERMEASE PROTEIN YDCU-RELATED-RELATED"/>
    <property type="match status" value="1"/>
</dbReference>
<dbReference type="RefSeq" id="WP_120193860.1">
    <property type="nucleotide sequence ID" value="NZ_RAPK01000010.1"/>
</dbReference>
<dbReference type="EMBL" id="RAPK01000010">
    <property type="protein sequence ID" value="RKD71320.1"/>
    <property type="molecule type" value="Genomic_DNA"/>
</dbReference>
<dbReference type="GO" id="GO:0055085">
    <property type="term" value="P:transmembrane transport"/>
    <property type="evidence" value="ECO:0007669"/>
    <property type="project" value="InterPro"/>
</dbReference>
<dbReference type="SUPFAM" id="SSF161098">
    <property type="entry name" value="MetI-like"/>
    <property type="match status" value="1"/>
</dbReference>